<dbReference type="AlphaFoldDB" id="A0A2G2VMI0"/>
<evidence type="ECO:0008006" key="3">
    <source>
        <dbReference type="Google" id="ProtNLM"/>
    </source>
</evidence>
<organism evidence="1 2">
    <name type="scientific">Capsicum baccatum</name>
    <name type="common">Peruvian pepper</name>
    <dbReference type="NCBI Taxonomy" id="33114"/>
    <lineage>
        <taxon>Eukaryota</taxon>
        <taxon>Viridiplantae</taxon>
        <taxon>Streptophyta</taxon>
        <taxon>Embryophyta</taxon>
        <taxon>Tracheophyta</taxon>
        <taxon>Spermatophyta</taxon>
        <taxon>Magnoliopsida</taxon>
        <taxon>eudicotyledons</taxon>
        <taxon>Gunneridae</taxon>
        <taxon>Pentapetalae</taxon>
        <taxon>asterids</taxon>
        <taxon>lamiids</taxon>
        <taxon>Solanales</taxon>
        <taxon>Solanaceae</taxon>
        <taxon>Solanoideae</taxon>
        <taxon>Capsiceae</taxon>
        <taxon>Capsicum</taxon>
    </lineage>
</organism>
<reference evidence="2" key="2">
    <citation type="journal article" date="2017" name="J. Anim. Genet.">
        <title>Multiple reference genome sequences of hot pepper reveal the massive evolution of plant disease resistance genes by retroduplication.</title>
        <authorList>
            <person name="Kim S."/>
            <person name="Park J."/>
            <person name="Yeom S.-I."/>
            <person name="Kim Y.-M."/>
            <person name="Seo E."/>
            <person name="Kim K.-T."/>
            <person name="Kim M.-S."/>
            <person name="Lee J.M."/>
            <person name="Cheong K."/>
            <person name="Shin H.-S."/>
            <person name="Kim S.-B."/>
            <person name="Han K."/>
            <person name="Lee J."/>
            <person name="Park M."/>
            <person name="Lee H.-A."/>
            <person name="Lee H.-Y."/>
            <person name="Lee Y."/>
            <person name="Oh S."/>
            <person name="Lee J.H."/>
            <person name="Choi E."/>
            <person name="Choi E."/>
            <person name="Lee S.E."/>
            <person name="Jeon J."/>
            <person name="Kim H."/>
            <person name="Choi G."/>
            <person name="Song H."/>
            <person name="Lee J."/>
            <person name="Lee S.-C."/>
            <person name="Kwon J.-K."/>
            <person name="Lee H.-Y."/>
            <person name="Koo N."/>
            <person name="Hong Y."/>
            <person name="Kim R.W."/>
            <person name="Kang W.-H."/>
            <person name="Huh J.H."/>
            <person name="Kang B.-C."/>
            <person name="Yang T.-J."/>
            <person name="Lee Y.-H."/>
            <person name="Bennetzen J.L."/>
            <person name="Choi D."/>
        </authorList>
    </citation>
    <scope>NUCLEOTIDE SEQUENCE [LARGE SCALE GENOMIC DNA]</scope>
    <source>
        <strain evidence="2">cv. PBC81</strain>
    </source>
</reference>
<protein>
    <recommendedName>
        <fullName evidence="3">Zinc finger, CCHC-type</fullName>
    </recommendedName>
</protein>
<name>A0A2G2VMI0_CAPBA</name>
<evidence type="ECO:0000313" key="1">
    <source>
        <dbReference type="EMBL" id="PHT34180.1"/>
    </source>
</evidence>
<accession>A0A2G2VMI0</accession>
<reference evidence="1 2" key="1">
    <citation type="journal article" date="2017" name="Genome Biol.">
        <title>New reference genome sequences of hot pepper reveal the massive evolution of plant disease-resistance genes by retroduplication.</title>
        <authorList>
            <person name="Kim S."/>
            <person name="Park J."/>
            <person name="Yeom S.I."/>
            <person name="Kim Y.M."/>
            <person name="Seo E."/>
            <person name="Kim K.T."/>
            <person name="Kim M.S."/>
            <person name="Lee J.M."/>
            <person name="Cheong K."/>
            <person name="Shin H.S."/>
            <person name="Kim S.B."/>
            <person name="Han K."/>
            <person name="Lee J."/>
            <person name="Park M."/>
            <person name="Lee H.A."/>
            <person name="Lee H.Y."/>
            <person name="Lee Y."/>
            <person name="Oh S."/>
            <person name="Lee J.H."/>
            <person name="Choi E."/>
            <person name="Choi E."/>
            <person name="Lee S.E."/>
            <person name="Jeon J."/>
            <person name="Kim H."/>
            <person name="Choi G."/>
            <person name="Song H."/>
            <person name="Lee J."/>
            <person name="Lee S.C."/>
            <person name="Kwon J.K."/>
            <person name="Lee H.Y."/>
            <person name="Koo N."/>
            <person name="Hong Y."/>
            <person name="Kim R.W."/>
            <person name="Kang W.H."/>
            <person name="Huh J.H."/>
            <person name="Kang B.C."/>
            <person name="Yang T.J."/>
            <person name="Lee Y.H."/>
            <person name="Bennetzen J.L."/>
            <person name="Choi D."/>
        </authorList>
    </citation>
    <scope>NUCLEOTIDE SEQUENCE [LARGE SCALE GENOMIC DNA]</scope>
    <source>
        <strain evidence="2">cv. PBC81</strain>
    </source>
</reference>
<comment type="caution">
    <text evidence="1">The sequence shown here is derived from an EMBL/GenBank/DDBJ whole genome shotgun (WGS) entry which is preliminary data.</text>
</comment>
<sequence length="192" mass="22167">MNDAFQLAAIVKKLPPLWKDFKKYLKHKRKEMTIEDLIVHLSIEEDNKAAERRLILLEKGLSREGVERTSKGMGLRPRTSQHGDNMAPKIIEIESSPSKETSEIARLHPPLYQFSLQALSQSGAEYDEHGEDKYFKRDDPNANCPYTQELVKTFNIDHYPMRMQCDSAIDLMSDFMVKSSMEKSFGAFRKIL</sequence>
<proteinExistence type="predicted"/>
<evidence type="ECO:0000313" key="2">
    <source>
        <dbReference type="Proteomes" id="UP000224567"/>
    </source>
</evidence>
<keyword evidence="2" id="KW-1185">Reference proteome</keyword>
<gene>
    <name evidence="1" type="ORF">CQW23_25980</name>
</gene>
<dbReference type="EMBL" id="MLFT02000011">
    <property type="protein sequence ID" value="PHT34180.1"/>
    <property type="molecule type" value="Genomic_DNA"/>
</dbReference>
<dbReference type="OrthoDB" id="1302745at2759"/>
<dbReference type="Proteomes" id="UP000224567">
    <property type="component" value="Unassembled WGS sequence"/>
</dbReference>